<protein>
    <submittedName>
        <fullName evidence="1">Uncharacterized protein</fullName>
    </submittedName>
</protein>
<dbReference type="OrthoDB" id="118345at2759"/>
<dbReference type="Proteomes" id="UP000018817">
    <property type="component" value="Unassembled WGS sequence"/>
</dbReference>
<dbReference type="EMBL" id="KI669574">
    <property type="protein sequence ID" value="ETN13849.1"/>
    <property type="molecule type" value="Genomic_DNA"/>
</dbReference>
<evidence type="ECO:0000313" key="2">
    <source>
        <dbReference type="Proteomes" id="UP000018817"/>
    </source>
</evidence>
<proteinExistence type="predicted"/>
<dbReference type="AlphaFoldDB" id="W2QMY7"/>
<evidence type="ECO:0000313" key="1">
    <source>
        <dbReference type="EMBL" id="ETN13849.1"/>
    </source>
</evidence>
<name>W2QMY7_PHYN3</name>
<dbReference type="PANTHER" id="PTHR48471:SF1">
    <property type="entry name" value="DDE TNP4 DOMAIN-CONTAINING PROTEIN"/>
    <property type="match status" value="1"/>
</dbReference>
<organism evidence="1 2">
    <name type="scientific">Phytophthora nicotianae (strain INRA-310)</name>
    <name type="common">Phytophthora parasitica</name>
    <dbReference type="NCBI Taxonomy" id="761204"/>
    <lineage>
        <taxon>Eukaryota</taxon>
        <taxon>Sar</taxon>
        <taxon>Stramenopiles</taxon>
        <taxon>Oomycota</taxon>
        <taxon>Peronosporomycetes</taxon>
        <taxon>Peronosporales</taxon>
        <taxon>Peronosporaceae</taxon>
        <taxon>Phytophthora</taxon>
    </lineage>
</organism>
<sequence length="135" mass="14809">MQSFILPPTSPFCALLRHPSSVIAWSSTEASISTSSTLVLCYYTGSMDNSTLVMLFGVPPSNLFRALKIAEKALAEMLVGYGPARIAWSSPAQQVKLARLVETRDPLLKHTFGFIDGKKSPCKATVERRSPKRHV</sequence>
<dbReference type="PANTHER" id="PTHR48471">
    <property type="entry name" value="DDE TNP4 DOMAIN-CONTAINING PROTEIN"/>
    <property type="match status" value="1"/>
</dbReference>
<reference evidence="1 2" key="2">
    <citation type="submission" date="2013-11" db="EMBL/GenBank/DDBJ databases">
        <title>The Genome Sequence of Phytophthora parasitica INRA-310.</title>
        <authorList>
            <consortium name="The Broad Institute Genomics Platform"/>
            <person name="Russ C."/>
            <person name="Tyler B."/>
            <person name="Panabieres F."/>
            <person name="Shan W."/>
            <person name="Tripathy S."/>
            <person name="Grunwald N."/>
            <person name="Machado M."/>
            <person name="Johnson C.S."/>
            <person name="Arredondo F."/>
            <person name="Hong C."/>
            <person name="Coffey M."/>
            <person name="Young S.K."/>
            <person name="Zeng Q."/>
            <person name="Gargeya S."/>
            <person name="Fitzgerald M."/>
            <person name="Abouelleil A."/>
            <person name="Alvarado L."/>
            <person name="Chapman S.B."/>
            <person name="Gainer-Dewar J."/>
            <person name="Goldberg J."/>
            <person name="Griggs A."/>
            <person name="Gujja S."/>
            <person name="Hansen M."/>
            <person name="Howarth C."/>
            <person name="Imamovic A."/>
            <person name="Ireland A."/>
            <person name="Larimer J."/>
            <person name="McCowan C."/>
            <person name="Murphy C."/>
            <person name="Pearson M."/>
            <person name="Poon T.W."/>
            <person name="Priest M."/>
            <person name="Roberts A."/>
            <person name="Saif S."/>
            <person name="Shea T."/>
            <person name="Sykes S."/>
            <person name="Wortman J."/>
            <person name="Nusbaum C."/>
            <person name="Birren B."/>
        </authorList>
    </citation>
    <scope>NUCLEOTIDE SEQUENCE [LARGE SCALE GENOMIC DNA]</scope>
    <source>
        <strain evidence="1 2">INRA-310</strain>
    </source>
</reference>
<dbReference type="VEuPathDB" id="FungiDB:PPTG_08544"/>
<dbReference type="GeneID" id="20178340"/>
<dbReference type="OMA" id="PCKATVE"/>
<dbReference type="RefSeq" id="XP_008900911.1">
    <property type="nucleotide sequence ID" value="XM_008902663.1"/>
</dbReference>
<gene>
    <name evidence="1" type="ORF">PPTG_08544</name>
</gene>
<accession>W2QMY7</accession>
<reference evidence="2" key="1">
    <citation type="submission" date="2011-12" db="EMBL/GenBank/DDBJ databases">
        <authorList>
            <consortium name="The Broad Institute Genome Sequencing Platform"/>
            <person name="Russ C."/>
            <person name="Tyler B."/>
            <person name="Panabieres F."/>
            <person name="Shan W."/>
            <person name="Tripathy S."/>
            <person name="Grunwald N."/>
            <person name="Machado M."/>
            <person name="Young S.K."/>
            <person name="Zeng Q."/>
            <person name="Gargeya S."/>
            <person name="Fitzgerald M."/>
            <person name="Haas B."/>
            <person name="Abouelleil A."/>
            <person name="Alvarado L."/>
            <person name="Arachchi H.M."/>
            <person name="Berlin A."/>
            <person name="Chapman S.B."/>
            <person name="Gearin G."/>
            <person name="Goldberg J."/>
            <person name="Griggs A."/>
            <person name="Gujja S."/>
            <person name="Hansen M."/>
            <person name="Heiman D."/>
            <person name="Howarth C."/>
            <person name="Larimer J."/>
            <person name="Lui A."/>
            <person name="MacDonald P.J.P."/>
            <person name="McCowen C."/>
            <person name="Montmayeur A."/>
            <person name="Murphy C."/>
            <person name="Neiman D."/>
            <person name="Pearson M."/>
            <person name="Priest M."/>
            <person name="Roberts A."/>
            <person name="Saif S."/>
            <person name="Shea T."/>
            <person name="Sisk P."/>
            <person name="Stolte C."/>
            <person name="Sykes S."/>
            <person name="Wortman J."/>
            <person name="Nusbaum C."/>
            <person name="Birren B."/>
        </authorList>
    </citation>
    <scope>NUCLEOTIDE SEQUENCE [LARGE SCALE GENOMIC DNA]</scope>
    <source>
        <strain evidence="2">INRA-310</strain>
    </source>
</reference>